<evidence type="ECO:0000313" key="1">
    <source>
        <dbReference type="EMBL" id="QEF99756.1"/>
    </source>
</evidence>
<reference evidence="1 2" key="1">
    <citation type="submission" date="2019-02" db="EMBL/GenBank/DDBJ databases">
        <title>Planctomycetal bacteria perform biofilm scaping via a novel small molecule.</title>
        <authorList>
            <person name="Jeske O."/>
            <person name="Boedeker C."/>
            <person name="Wiegand S."/>
            <person name="Breitling P."/>
            <person name="Kallscheuer N."/>
            <person name="Jogler M."/>
            <person name="Rohde M."/>
            <person name="Petersen J."/>
            <person name="Medema M.H."/>
            <person name="Surup F."/>
            <person name="Jogler C."/>
        </authorList>
    </citation>
    <scope>NUCLEOTIDE SEQUENCE [LARGE SCALE GENOMIC DNA]</scope>
    <source>
        <strain evidence="1 2">Mal15</strain>
    </source>
</reference>
<dbReference type="Proteomes" id="UP000321353">
    <property type="component" value="Chromosome"/>
</dbReference>
<proteinExistence type="predicted"/>
<sequence>MLRDGLNHSSQFPKRAIVPPAPIPATWDAMVKAEPRLLALEQRARSYRGDRDIWDRYSLVKASLSRLVGWECHRRELADTEHYRVALDRICEALGV</sequence>
<dbReference type="KEGG" id="smam:Mal15_38220"/>
<accession>A0A5B9MID8</accession>
<protein>
    <submittedName>
        <fullName evidence="1">Uncharacterized protein</fullName>
    </submittedName>
</protein>
<dbReference type="AlphaFoldDB" id="A0A5B9MID8"/>
<dbReference type="EMBL" id="CP036264">
    <property type="protein sequence ID" value="QEF99756.1"/>
    <property type="molecule type" value="Genomic_DNA"/>
</dbReference>
<name>A0A5B9MID8_9BACT</name>
<keyword evidence="2" id="KW-1185">Reference proteome</keyword>
<evidence type="ECO:0000313" key="2">
    <source>
        <dbReference type="Proteomes" id="UP000321353"/>
    </source>
</evidence>
<dbReference type="RefSeq" id="WP_147869112.1">
    <property type="nucleotide sequence ID" value="NZ_CP036264.1"/>
</dbReference>
<organism evidence="1 2">
    <name type="scientific">Stieleria maiorica</name>
    <dbReference type="NCBI Taxonomy" id="2795974"/>
    <lineage>
        <taxon>Bacteria</taxon>
        <taxon>Pseudomonadati</taxon>
        <taxon>Planctomycetota</taxon>
        <taxon>Planctomycetia</taxon>
        <taxon>Pirellulales</taxon>
        <taxon>Pirellulaceae</taxon>
        <taxon>Stieleria</taxon>
    </lineage>
</organism>
<gene>
    <name evidence="1" type="ORF">Mal15_38220</name>
</gene>